<dbReference type="CDD" id="cd00267">
    <property type="entry name" value="ABC_ATPase"/>
    <property type="match status" value="1"/>
</dbReference>
<dbReference type="SUPFAM" id="SSF89550">
    <property type="entry name" value="PHP domain-like"/>
    <property type="match status" value="1"/>
</dbReference>
<dbReference type="InterPro" id="IPR003395">
    <property type="entry name" value="RecF/RecN/SMC_N"/>
</dbReference>
<dbReference type="InterPro" id="IPR054787">
    <property type="entry name" value="TrlF_ATPase"/>
</dbReference>
<protein>
    <submittedName>
        <fullName evidence="2">AAA family ATPase</fullName>
    </submittedName>
</protein>
<gene>
    <name evidence="2" type="ORF">G9X64_31960</name>
</gene>
<dbReference type="InterPro" id="IPR027417">
    <property type="entry name" value="P-loop_NTPase"/>
</dbReference>
<proteinExistence type="predicted"/>
<evidence type="ECO:0000259" key="1">
    <source>
        <dbReference type="Pfam" id="PF02463"/>
    </source>
</evidence>
<dbReference type="AlphaFoldDB" id="A0A7Y3SC55"/>
<reference evidence="2 3" key="1">
    <citation type="submission" date="2020-02" db="EMBL/GenBank/DDBJ databases">
        <authorList>
            <person name="Sun Q."/>
        </authorList>
    </citation>
    <scope>NUCLEOTIDE SEQUENCE [LARGE SCALE GENOMIC DNA]</scope>
    <source>
        <strain evidence="2 3">CCBAU 03386</strain>
    </source>
</reference>
<dbReference type="PANTHER" id="PTHR32182">
    <property type="entry name" value="DNA REPLICATION AND REPAIR PROTEIN RECF"/>
    <property type="match status" value="1"/>
</dbReference>
<organism evidence="2 3">
    <name type="scientific">Rhizobium sophorae</name>
    <dbReference type="NCBI Taxonomy" id="1535242"/>
    <lineage>
        <taxon>Bacteria</taxon>
        <taxon>Pseudomonadati</taxon>
        <taxon>Pseudomonadota</taxon>
        <taxon>Alphaproteobacteria</taxon>
        <taxon>Hyphomicrobiales</taxon>
        <taxon>Rhizobiaceae</taxon>
        <taxon>Rhizobium/Agrobacterium group</taxon>
        <taxon>Rhizobium</taxon>
    </lineage>
</organism>
<dbReference type="GO" id="GO:0000731">
    <property type="term" value="P:DNA synthesis involved in DNA repair"/>
    <property type="evidence" value="ECO:0007669"/>
    <property type="project" value="TreeGrafter"/>
</dbReference>
<dbReference type="EMBL" id="JABFCN010000061">
    <property type="protein sequence ID" value="NNU41014.1"/>
    <property type="molecule type" value="Genomic_DNA"/>
</dbReference>
<dbReference type="NCBIfam" id="NF045780">
    <property type="entry name" value="TrlF_fam_ATP"/>
    <property type="match status" value="1"/>
</dbReference>
<name>A0A7Y3SC55_9HYPH</name>
<evidence type="ECO:0000313" key="2">
    <source>
        <dbReference type="EMBL" id="NNU41014.1"/>
    </source>
</evidence>
<accession>A0A7Y3SC55</accession>
<dbReference type="InterPro" id="IPR016195">
    <property type="entry name" value="Pol/histidinol_Pase-like"/>
</dbReference>
<dbReference type="PANTHER" id="PTHR32182:SF22">
    <property type="entry name" value="ATP-DEPENDENT ENDONUCLEASE, OLD FAMILY-RELATED"/>
    <property type="match status" value="1"/>
</dbReference>
<evidence type="ECO:0000313" key="3">
    <source>
        <dbReference type="Proteomes" id="UP000519972"/>
    </source>
</evidence>
<feature type="domain" description="RecF/RecN/SMC N-terminal" evidence="1">
    <location>
        <begin position="294"/>
        <end position="887"/>
    </location>
</feature>
<dbReference type="GO" id="GO:0006302">
    <property type="term" value="P:double-strand break repair"/>
    <property type="evidence" value="ECO:0007669"/>
    <property type="project" value="TreeGrafter"/>
</dbReference>
<dbReference type="Gene3D" id="3.20.20.140">
    <property type="entry name" value="Metal-dependent hydrolases"/>
    <property type="match status" value="1"/>
</dbReference>
<keyword evidence="3" id="KW-1185">Reference proteome</keyword>
<dbReference type="SUPFAM" id="SSF52540">
    <property type="entry name" value="P-loop containing nucleoside triphosphate hydrolases"/>
    <property type="match status" value="1"/>
</dbReference>
<sequence length="951" mass="103473">MIYPRGMHPGTVWRKADLQCHTPRDRSWTGSEALPGGSDAAELARKTWAGDFLSAAKGKGLSIVAITDHHDICLSNYVQALAEADDDLIFFPGLEVSCSDNAQCLVIFDPLSKTAVHSKALGMLTNVLPADPGDEKTCVISPISQTISTFYDDIVGEEHLREACLVFPHFSNPEGSHKSLNEIGHALRFAALGCDGVYIERPVAELDPVTLQKIRGEIPDWGKRRKALLPTGDNRSAGWERLGAHECWIKIGEPTIEGLRQALLADEARIAHAAPHEPRDRISSIEIKSTLCGSDPISIRFNPGFNALIGGRGSGKSAILEYLRFGLGRTSTDLPSTETAKPKERSASLIEDTLSNGGYVEISLEREGIAERWRRELTSRGTITVTDVTGRTSQLPLSDAQQKFPARAFEQKGLSSTMNDPASAADQITGIAAAEEVEQRREIERDINTARRSVTLALQQLAAYWQLLLDVQRKTALLQETQLRANNVAERLKTEGVSQEALDVIDQSPQYSSGAAFLQSVEIAIASDKTTITDLSQKLLADIPEITLDVELPIVVDLRKRVAETKEAIHKRLQDCLADLEKLAATKDVAKTEFGEHQRVFKEKFDSAVTEQEKHRAIIDENSRLVIALEAAKKSVAAAEKAMRDAAGAVEALTTARHTLLDNLSRRRQILVAAAEKVAGHSSNVLKARVKTDTAPEEYIASISALLVGSRISDSSEKSGTWISEVLKSNAGGWTSIGDQILEIYREKIMAGSPQEPGTALSEKIGDLLLGEERLTSFATSKVYSLINDASLGAVLAACPRDFIVLTYVDANGKNIPFGRASEGQQASALLELLLSQSAGTLIIDQPEDDLDNNVVMRIVELIRSSKSNRQLIFATHNPNMVVNGDADKIVVLASTPIDPRPGSEQPRVAIETDGAIETEVVKSSITQVMEGGEPAFDLRRRKYRFGSASN</sequence>
<comment type="caution">
    <text evidence="2">The sequence shown here is derived from an EMBL/GenBank/DDBJ whole genome shotgun (WGS) entry which is preliminary data.</text>
</comment>
<dbReference type="RefSeq" id="WP_171378139.1">
    <property type="nucleotide sequence ID" value="NZ_JABFCN010000061.1"/>
</dbReference>
<dbReference type="Pfam" id="PF02463">
    <property type="entry name" value="SMC_N"/>
    <property type="match status" value="1"/>
</dbReference>
<dbReference type="Gene3D" id="3.40.50.300">
    <property type="entry name" value="P-loop containing nucleotide triphosphate hydrolases"/>
    <property type="match status" value="2"/>
</dbReference>
<dbReference type="Proteomes" id="UP000519972">
    <property type="component" value="Unassembled WGS sequence"/>
</dbReference>